<keyword evidence="2" id="KW-0812">Transmembrane</keyword>
<reference evidence="3 4" key="1">
    <citation type="submission" date="2020-10" db="EMBL/GenBank/DDBJ databases">
        <title>Connecting structure to function with the recovery of over 1000 high-quality activated sludge metagenome-assembled genomes encoding full-length rRNA genes using long-read sequencing.</title>
        <authorList>
            <person name="Singleton C.M."/>
            <person name="Petriglieri F."/>
            <person name="Kristensen J.M."/>
            <person name="Kirkegaard R.H."/>
            <person name="Michaelsen T.Y."/>
            <person name="Andersen M.H."/>
            <person name="Karst S.M."/>
            <person name="Dueholm M.S."/>
            <person name="Nielsen P.H."/>
            <person name="Albertsen M."/>
        </authorList>
    </citation>
    <scope>NUCLEOTIDE SEQUENCE [LARGE SCALE GENOMIC DNA]</scope>
    <source>
        <strain evidence="3">Lyne_18-Q3-R50-59_MAXAC.006</strain>
    </source>
</reference>
<gene>
    <name evidence="3" type="ORF">IPN02_11420</name>
</gene>
<evidence type="ECO:0000313" key="3">
    <source>
        <dbReference type="EMBL" id="MBK9297419.1"/>
    </source>
</evidence>
<dbReference type="Gene3D" id="3.40.50.720">
    <property type="entry name" value="NAD(P)-binding Rossmann-like Domain"/>
    <property type="match status" value="1"/>
</dbReference>
<keyword evidence="2" id="KW-1133">Transmembrane helix</keyword>
<dbReference type="AlphaFoldDB" id="A0A936TF57"/>
<organism evidence="3 4">
    <name type="scientific">Candidatus Neomicrothrix subdominans</name>
    <dbReference type="NCBI Taxonomy" id="2954438"/>
    <lineage>
        <taxon>Bacteria</taxon>
        <taxon>Bacillati</taxon>
        <taxon>Actinomycetota</taxon>
        <taxon>Acidimicrobiia</taxon>
        <taxon>Acidimicrobiales</taxon>
        <taxon>Microthrixaceae</taxon>
        <taxon>Candidatus Neomicrothrix</taxon>
    </lineage>
</organism>
<proteinExistence type="predicted"/>
<evidence type="ECO:0000313" key="4">
    <source>
        <dbReference type="Proteomes" id="UP000727993"/>
    </source>
</evidence>
<accession>A0A936TF57</accession>
<sequence>MEPNSEASPSGSSHRHGPGAASDRVVLVGGDCPLGIALLDAWEAAGIAATVIGRVLDGAPTTLADHPVIHVGRHGAVAAALAGADELVILAASGVRDVDGSGIGLVDEGLVAAVLRSAAERPPAHVTVVSSALGYDRRRRSVPSARSTEVDPFGLPLALRHLPAALAGRVRAERSATSWGDRHRVPVAALRPVLCASLSARGWYDRSGWRVRRVRPSPWPTVQYVHVRDVVAAVETVREGRRRGTYNVAPDDLLDGPTIAELADRHVGIGAPSWVLVALDQIRWSTWWSPTPPSLVQVVSSDLAVDASGLKALGWSASHSSAEAFLVAHAPAWWPSLSARRRQDLVLGGSATILVAIVGGVGWAVTSRWRRRVRRPTPASPQR</sequence>
<comment type="caution">
    <text evidence="3">The sequence shown here is derived from an EMBL/GenBank/DDBJ whole genome shotgun (WGS) entry which is preliminary data.</text>
</comment>
<feature type="region of interest" description="Disordered" evidence="1">
    <location>
        <begin position="1"/>
        <end position="22"/>
    </location>
</feature>
<evidence type="ECO:0000256" key="1">
    <source>
        <dbReference type="SAM" id="MobiDB-lite"/>
    </source>
</evidence>
<feature type="compositionally biased region" description="Low complexity" evidence="1">
    <location>
        <begin position="7"/>
        <end position="22"/>
    </location>
</feature>
<dbReference type="Proteomes" id="UP000727993">
    <property type="component" value="Unassembled WGS sequence"/>
</dbReference>
<dbReference type="SUPFAM" id="SSF51735">
    <property type="entry name" value="NAD(P)-binding Rossmann-fold domains"/>
    <property type="match status" value="1"/>
</dbReference>
<protein>
    <submittedName>
        <fullName evidence="3">NAD(P)-dependent oxidoreductase</fullName>
    </submittedName>
</protein>
<name>A0A936TF57_9ACTN</name>
<keyword evidence="2" id="KW-0472">Membrane</keyword>
<dbReference type="InterPro" id="IPR036291">
    <property type="entry name" value="NAD(P)-bd_dom_sf"/>
</dbReference>
<evidence type="ECO:0000256" key="2">
    <source>
        <dbReference type="SAM" id="Phobius"/>
    </source>
</evidence>
<feature type="transmembrane region" description="Helical" evidence="2">
    <location>
        <begin position="345"/>
        <end position="365"/>
    </location>
</feature>
<dbReference type="EMBL" id="JADJZA010000007">
    <property type="protein sequence ID" value="MBK9297419.1"/>
    <property type="molecule type" value="Genomic_DNA"/>
</dbReference>